<protein>
    <recommendedName>
        <fullName evidence="1">Amidase domain-containing protein</fullName>
    </recommendedName>
</protein>
<dbReference type="GO" id="GO:0003824">
    <property type="term" value="F:catalytic activity"/>
    <property type="evidence" value="ECO:0007669"/>
    <property type="project" value="InterPro"/>
</dbReference>
<name>A0A8H7N6B7_BIOOC</name>
<sequence>MTVPSVVPLAHLNGKMDKHANGTSNGNGSHEPLHVLTGSEALRRIREGSLTVEAYARALLNRIQAHDAAVKAWAYLDPAFVLEQARALDRVPAKERGPLHGLPIGVKDAIYTKDMPTEHNSEIYKGSFPRSTLRQ</sequence>
<dbReference type="PANTHER" id="PTHR11895">
    <property type="entry name" value="TRANSAMIDASE"/>
    <property type="match status" value="1"/>
</dbReference>
<evidence type="ECO:0000313" key="2">
    <source>
        <dbReference type="EMBL" id="KAF9749920.1"/>
    </source>
</evidence>
<evidence type="ECO:0000313" key="3">
    <source>
        <dbReference type="Proteomes" id="UP000616885"/>
    </source>
</evidence>
<dbReference type="PANTHER" id="PTHR11895:SF7">
    <property type="entry name" value="GLUTAMYL-TRNA(GLN) AMIDOTRANSFERASE SUBUNIT A, MITOCHONDRIAL"/>
    <property type="match status" value="1"/>
</dbReference>
<dbReference type="InterPro" id="IPR000120">
    <property type="entry name" value="Amidase"/>
</dbReference>
<dbReference type="EMBL" id="JADCTT010000007">
    <property type="protein sequence ID" value="KAF9749920.1"/>
    <property type="molecule type" value="Genomic_DNA"/>
</dbReference>
<feature type="domain" description="Amidase" evidence="1">
    <location>
        <begin position="57"/>
        <end position="129"/>
    </location>
</feature>
<dbReference type="Pfam" id="PF01425">
    <property type="entry name" value="Amidase"/>
    <property type="match status" value="1"/>
</dbReference>
<dbReference type="SUPFAM" id="SSF75304">
    <property type="entry name" value="Amidase signature (AS) enzymes"/>
    <property type="match status" value="1"/>
</dbReference>
<comment type="caution">
    <text evidence="2">The sequence shown here is derived from an EMBL/GenBank/DDBJ whole genome shotgun (WGS) entry which is preliminary data.</text>
</comment>
<dbReference type="InterPro" id="IPR023631">
    <property type="entry name" value="Amidase_dom"/>
</dbReference>
<dbReference type="InterPro" id="IPR036928">
    <property type="entry name" value="AS_sf"/>
</dbReference>
<dbReference type="AlphaFoldDB" id="A0A8H7N6B7"/>
<gene>
    <name evidence="2" type="ORF">IM811_015947</name>
</gene>
<reference evidence="2" key="1">
    <citation type="submission" date="2020-10" db="EMBL/GenBank/DDBJ databases">
        <title>High-Quality Genome Resource of Clonostachys rosea strain S41 by Oxford Nanopore Long-Read Sequencing.</title>
        <authorList>
            <person name="Wang H."/>
        </authorList>
    </citation>
    <scope>NUCLEOTIDE SEQUENCE</scope>
    <source>
        <strain evidence="2">S41</strain>
    </source>
</reference>
<dbReference type="Proteomes" id="UP000616885">
    <property type="component" value="Unassembled WGS sequence"/>
</dbReference>
<evidence type="ECO:0000259" key="1">
    <source>
        <dbReference type="Pfam" id="PF01425"/>
    </source>
</evidence>
<organism evidence="2 3">
    <name type="scientific">Bionectria ochroleuca</name>
    <name type="common">Gliocladium roseum</name>
    <dbReference type="NCBI Taxonomy" id="29856"/>
    <lineage>
        <taxon>Eukaryota</taxon>
        <taxon>Fungi</taxon>
        <taxon>Dikarya</taxon>
        <taxon>Ascomycota</taxon>
        <taxon>Pezizomycotina</taxon>
        <taxon>Sordariomycetes</taxon>
        <taxon>Hypocreomycetidae</taxon>
        <taxon>Hypocreales</taxon>
        <taxon>Bionectriaceae</taxon>
        <taxon>Clonostachys</taxon>
    </lineage>
</organism>
<accession>A0A8H7N6B7</accession>
<proteinExistence type="predicted"/>
<dbReference type="Gene3D" id="3.90.1300.10">
    <property type="entry name" value="Amidase signature (AS) domain"/>
    <property type="match status" value="1"/>
</dbReference>